<dbReference type="InterPro" id="IPR041662">
    <property type="entry name" value="SusD-like_2"/>
</dbReference>
<evidence type="ECO:0000313" key="2">
    <source>
        <dbReference type="Proteomes" id="UP000217250"/>
    </source>
</evidence>
<keyword evidence="1" id="KW-0449">Lipoprotein</keyword>
<organism evidence="1 2">
    <name type="scientific">Capnocytophaga gingivalis</name>
    <dbReference type="NCBI Taxonomy" id="1017"/>
    <lineage>
        <taxon>Bacteria</taxon>
        <taxon>Pseudomonadati</taxon>
        <taxon>Bacteroidota</taxon>
        <taxon>Flavobacteriia</taxon>
        <taxon>Flavobacteriales</taxon>
        <taxon>Flavobacteriaceae</taxon>
        <taxon>Capnocytophaga</taxon>
    </lineage>
</organism>
<dbReference type="Gene3D" id="1.25.40.390">
    <property type="match status" value="1"/>
</dbReference>
<protein>
    <submittedName>
        <fullName evidence="1">SusD/RagB family nutrient-binding outer membrane lipoprotein</fullName>
    </submittedName>
</protein>
<dbReference type="KEGG" id="cgh:CGC50_04270"/>
<dbReference type="PROSITE" id="PS51257">
    <property type="entry name" value="PROKAR_LIPOPROTEIN"/>
    <property type="match status" value="1"/>
</dbReference>
<dbReference type="OrthoDB" id="725917at2"/>
<dbReference type="GeneID" id="84807776"/>
<accession>A0A250FQZ1</accession>
<reference evidence="2" key="1">
    <citation type="submission" date="2017-06" db="EMBL/GenBank/DDBJ databases">
        <title>Capnocytophaga spp. assemblies.</title>
        <authorList>
            <person name="Gulvik C.A."/>
        </authorList>
    </citation>
    <scope>NUCLEOTIDE SEQUENCE [LARGE SCALE GENOMIC DNA]</scope>
    <source>
        <strain evidence="2">H1496</strain>
    </source>
</reference>
<dbReference type="Pfam" id="PF12771">
    <property type="entry name" value="SusD-like_2"/>
    <property type="match status" value="1"/>
</dbReference>
<dbReference type="SUPFAM" id="SSF48452">
    <property type="entry name" value="TPR-like"/>
    <property type="match status" value="1"/>
</dbReference>
<name>A0A250FQZ1_9FLAO</name>
<evidence type="ECO:0000313" key="1">
    <source>
        <dbReference type="EMBL" id="ATA86446.1"/>
    </source>
</evidence>
<dbReference type="InterPro" id="IPR011990">
    <property type="entry name" value="TPR-like_helical_dom_sf"/>
</dbReference>
<dbReference type="Proteomes" id="UP000217250">
    <property type="component" value="Chromosome"/>
</dbReference>
<gene>
    <name evidence="1" type="ORF">CGC50_04270</name>
</gene>
<dbReference type="RefSeq" id="WP_095909825.1">
    <property type="nucleotide sequence ID" value="NZ_CP022386.1"/>
</dbReference>
<dbReference type="EMBL" id="CP022386">
    <property type="protein sequence ID" value="ATA86446.1"/>
    <property type="molecule type" value="Genomic_DNA"/>
</dbReference>
<dbReference type="AlphaFoldDB" id="A0A250FQZ1"/>
<sequence length="551" mass="62394">MKKILIATLGVGLLLGSCTKDFEEINKNPNVPEDYLTYALFNGSNQALMNNTRGYDNMKQMRVWMQYAAQPIYTKESRYLLDPNGPSTIYFQGYKRAMDYKTIIDLNTDPKTKELVAAYGKNENQIAAARIMMAYTFSLLVQSFGDVPYYSALNPDNPKFQALQTDTYVTPVFASQKDIYLDILKELDQAISEMDTSVSYVFKDGDFIFGTPAKMKKFANSLRLRIANHLKGANATVLGAELKQKVTDIINHYTTVGTETELLGEGERVGLSFEDNYTYPAPIYYDYYVGNRVDYLPSSNFVKLLAGNNKKANDRGLNFGSVDPRMEKYFAPKGMGKWDVYYGYTLDQSNPIDTTSYVGMPYGMQEGATTDQYNGGDRVSLFSKEILSATVTEVLMDYSEVCFILSELRGWDNALYRKGVEASLDRWDITGTRKSNFMAALPAANEENVLTQKYISLYMDPDEAWVEYRRTGYPKTLIQVGERVRGNYPEGNPLVYEFKKEPSAKDVSGIPDRLNYPDTYTGLNLNYIEALKNMGNPNDARSHKLIFATRQ</sequence>
<proteinExistence type="predicted"/>